<dbReference type="Proteomes" id="UP000244855">
    <property type="component" value="Unassembled WGS sequence"/>
</dbReference>
<feature type="compositionally biased region" description="Basic residues" evidence="1">
    <location>
        <begin position="91"/>
        <end position="100"/>
    </location>
</feature>
<dbReference type="AlphaFoldDB" id="A0A2V1EAZ3"/>
<feature type="compositionally biased region" description="Basic and acidic residues" evidence="1">
    <location>
        <begin position="254"/>
        <end position="265"/>
    </location>
</feature>
<proteinExistence type="predicted"/>
<dbReference type="EMBL" id="KZ805307">
    <property type="protein sequence ID" value="PVI06834.1"/>
    <property type="molecule type" value="Genomic_DNA"/>
</dbReference>
<feature type="region of interest" description="Disordered" evidence="1">
    <location>
        <begin position="66"/>
        <end position="265"/>
    </location>
</feature>
<accession>A0A2V1EAZ3</accession>
<gene>
    <name evidence="2" type="ORF">DM02DRAFT_409435</name>
</gene>
<organism evidence="2 3">
    <name type="scientific">Periconia macrospinosa</name>
    <dbReference type="NCBI Taxonomy" id="97972"/>
    <lineage>
        <taxon>Eukaryota</taxon>
        <taxon>Fungi</taxon>
        <taxon>Dikarya</taxon>
        <taxon>Ascomycota</taxon>
        <taxon>Pezizomycotina</taxon>
        <taxon>Dothideomycetes</taxon>
        <taxon>Pleosporomycetidae</taxon>
        <taxon>Pleosporales</taxon>
        <taxon>Massarineae</taxon>
        <taxon>Periconiaceae</taxon>
        <taxon>Periconia</taxon>
    </lineage>
</organism>
<evidence type="ECO:0000256" key="1">
    <source>
        <dbReference type="SAM" id="MobiDB-lite"/>
    </source>
</evidence>
<keyword evidence="3" id="KW-1185">Reference proteome</keyword>
<protein>
    <submittedName>
        <fullName evidence="2">Uncharacterized protein</fullName>
    </submittedName>
</protein>
<name>A0A2V1EAZ3_9PLEO</name>
<evidence type="ECO:0000313" key="3">
    <source>
        <dbReference type="Proteomes" id="UP000244855"/>
    </source>
</evidence>
<evidence type="ECO:0000313" key="2">
    <source>
        <dbReference type="EMBL" id="PVI06834.1"/>
    </source>
</evidence>
<sequence>MLASDLTRGMTEDKGTNILLRQMQKGVQEETDAHRDALLAKELQLPPEPTRAQEVVIPEARLTEMQELEKRYGHQQPAPVAPLQDPEVAKHKALSKWKGKGKSEAHDGATGEGEGNAGPSRQFPVPEPPPPQHQQQCGGKGKGKTRSHDDGAAAGHGLPSIEECEPWQEELPFTVGMEDIHNTGAYSDGNDEDNPGGNVELAQPRQHQPTQHGPLSRNSSTTSISEHQVRGRSRARSRARSTGAFGRAKMLGRRKGEEEWHEWSE</sequence>
<feature type="compositionally biased region" description="Basic residues" evidence="1">
    <location>
        <begin position="230"/>
        <end position="239"/>
    </location>
</feature>
<reference evidence="2 3" key="1">
    <citation type="journal article" date="2018" name="Sci. Rep.">
        <title>Comparative genomics provides insights into the lifestyle and reveals functional heterogeneity of dark septate endophytic fungi.</title>
        <authorList>
            <person name="Knapp D.G."/>
            <person name="Nemeth J.B."/>
            <person name="Barry K."/>
            <person name="Hainaut M."/>
            <person name="Henrissat B."/>
            <person name="Johnson J."/>
            <person name="Kuo A."/>
            <person name="Lim J.H.P."/>
            <person name="Lipzen A."/>
            <person name="Nolan M."/>
            <person name="Ohm R.A."/>
            <person name="Tamas L."/>
            <person name="Grigoriev I.V."/>
            <person name="Spatafora J.W."/>
            <person name="Nagy L.G."/>
            <person name="Kovacs G.M."/>
        </authorList>
    </citation>
    <scope>NUCLEOTIDE SEQUENCE [LARGE SCALE GENOMIC DNA]</scope>
    <source>
        <strain evidence="2 3">DSE2036</strain>
    </source>
</reference>
<feature type="compositionally biased region" description="Polar residues" evidence="1">
    <location>
        <begin position="205"/>
        <end position="226"/>
    </location>
</feature>